<keyword evidence="2" id="KW-1185">Reference proteome</keyword>
<dbReference type="STRING" id="1356854.N007_21240"/>
<dbReference type="InterPro" id="IPR012440">
    <property type="entry name" value="DUF1641"/>
</dbReference>
<accession>T0C8C8</accession>
<dbReference type="AlphaFoldDB" id="T0C8C8"/>
<dbReference type="Pfam" id="PF07849">
    <property type="entry name" value="DUF1641"/>
    <property type="match status" value="1"/>
</dbReference>
<dbReference type="PANTHER" id="PTHR38433:SF1">
    <property type="entry name" value="DUF1641 DOMAIN-CONTAINING PROTEIN"/>
    <property type="match status" value="1"/>
</dbReference>
<dbReference type="RefSeq" id="WP_021295557.1">
    <property type="nucleotide sequence ID" value="NZ_AURB01000086.1"/>
</dbReference>
<dbReference type="Proteomes" id="UP000829401">
    <property type="component" value="Chromosome"/>
</dbReference>
<evidence type="ECO:0000313" key="1">
    <source>
        <dbReference type="EMBL" id="UNO47651.1"/>
    </source>
</evidence>
<dbReference type="OrthoDB" id="147801at2"/>
<accession>A0A9E6ZJ41</accession>
<reference evidence="2" key="1">
    <citation type="journal article" date="2022" name="G3 (Bethesda)">
        <title>Unveiling the complete genome sequence of Alicyclobacillus acidoterrestris DSM 3922T, a taint-producing strain.</title>
        <authorList>
            <person name="Leonardo I.C."/>
            <person name="Barreto Crespo M.T."/>
            <person name="Gaspar F.B."/>
        </authorList>
    </citation>
    <scope>NUCLEOTIDE SEQUENCE [LARGE SCALE GENOMIC DNA]</scope>
    <source>
        <strain evidence="2">DSM 3922</strain>
    </source>
</reference>
<protein>
    <submittedName>
        <fullName evidence="1">DUF1641 domain-containing protein</fullName>
    </submittedName>
</protein>
<evidence type="ECO:0000313" key="2">
    <source>
        <dbReference type="Proteomes" id="UP000829401"/>
    </source>
</evidence>
<name>T0C8C8_ALIAG</name>
<organism evidence="1 2">
    <name type="scientific">Alicyclobacillus acidoterrestris (strain ATCC 49025 / DSM 3922 / CIP 106132 / NCIMB 13137 / GD3B)</name>
    <dbReference type="NCBI Taxonomy" id="1356854"/>
    <lineage>
        <taxon>Bacteria</taxon>
        <taxon>Bacillati</taxon>
        <taxon>Bacillota</taxon>
        <taxon>Bacilli</taxon>
        <taxon>Bacillales</taxon>
        <taxon>Alicyclobacillaceae</taxon>
        <taxon>Alicyclobacillus</taxon>
    </lineage>
</organism>
<gene>
    <name evidence="1" type="ORF">K1I37_13205</name>
</gene>
<dbReference type="eggNOG" id="COG2427">
    <property type="taxonomic scope" value="Bacteria"/>
</dbReference>
<dbReference type="EMBL" id="CP080467">
    <property type="protein sequence ID" value="UNO47651.1"/>
    <property type="molecule type" value="Genomic_DNA"/>
</dbReference>
<dbReference type="KEGG" id="aaco:K1I37_13205"/>
<dbReference type="PANTHER" id="PTHR38433">
    <property type="match status" value="1"/>
</dbReference>
<proteinExistence type="predicted"/>
<sequence>MADSTTAIANGEIDQLGDAEAAIERAKREASEGVVEALYLLQDLEERGVLPLLRALIEQGDDVMRVVLELIKRQEYLGGMKNAVTLLQAVGTVEKNSLNTAMAAVSGGLEAAASTAPKEKFGLYDLLATLQDPDVSRALSFVTSFLKGMGRALGETEAGGAAR</sequence>